<gene>
    <name evidence="9" type="ORF">IF1G_00206</name>
</gene>
<keyword evidence="4" id="KW-0747">Spliceosome</keyword>
<dbReference type="Proteomes" id="UP000315783">
    <property type="component" value="Unassembled WGS sequence"/>
</dbReference>
<dbReference type="Pfam" id="PF05700">
    <property type="entry name" value="BCAS2"/>
    <property type="match status" value="1"/>
</dbReference>
<organism evidence="9 10">
    <name type="scientific">Cordyceps javanica</name>
    <dbReference type="NCBI Taxonomy" id="43265"/>
    <lineage>
        <taxon>Eukaryota</taxon>
        <taxon>Fungi</taxon>
        <taxon>Dikarya</taxon>
        <taxon>Ascomycota</taxon>
        <taxon>Pezizomycotina</taxon>
        <taxon>Sordariomycetes</taxon>
        <taxon>Hypocreomycetidae</taxon>
        <taxon>Hypocreales</taxon>
        <taxon>Cordycipitaceae</taxon>
        <taxon>Cordyceps</taxon>
    </lineage>
</organism>
<dbReference type="GO" id="GO:0008380">
    <property type="term" value="P:RNA splicing"/>
    <property type="evidence" value="ECO:0007669"/>
    <property type="project" value="UniProtKB-KW"/>
</dbReference>
<sequence>MSIAAYHESLPYIDEEPSAEALAAARALIEAEQAASSSSPSATPAAASSSSAREPSFTPIMATELARVASQTPLQPLDLSRYEAQEPLPEASAATGLDALRTPLERGYVSASYLAARNQNLRLLDRGGRNAWLLSNYHAEAQLRALEAELAAARREVDLVNAARAARQNDVAAELRGLEDGWKARVGRVLETEVAVEELRRQIRDELRSQNRPQQE</sequence>
<keyword evidence="7" id="KW-0175">Coiled coil</keyword>
<evidence type="ECO:0000313" key="9">
    <source>
        <dbReference type="EMBL" id="TQW00275.1"/>
    </source>
</evidence>
<dbReference type="AlphaFoldDB" id="A0A545VEW5"/>
<evidence type="ECO:0000256" key="3">
    <source>
        <dbReference type="ARBA" id="ARBA00022664"/>
    </source>
</evidence>
<dbReference type="GO" id="GO:0071011">
    <property type="term" value="C:precatalytic spliceosome"/>
    <property type="evidence" value="ECO:0007669"/>
    <property type="project" value="TreeGrafter"/>
</dbReference>
<accession>A0A545VEW5</accession>
<comment type="similarity">
    <text evidence="2">Belongs to the SPF27 family.</text>
</comment>
<keyword evidence="10" id="KW-1185">Reference proteome</keyword>
<dbReference type="GO" id="GO:0000974">
    <property type="term" value="C:Prp19 complex"/>
    <property type="evidence" value="ECO:0007669"/>
    <property type="project" value="TreeGrafter"/>
</dbReference>
<dbReference type="STRING" id="43265.A0A545VEW5"/>
<dbReference type="GO" id="GO:0006397">
    <property type="term" value="P:mRNA processing"/>
    <property type="evidence" value="ECO:0007669"/>
    <property type="project" value="UniProtKB-KW"/>
</dbReference>
<evidence type="ECO:0000256" key="7">
    <source>
        <dbReference type="SAM" id="Coils"/>
    </source>
</evidence>
<comment type="caution">
    <text evidence="9">The sequence shown here is derived from an EMBL/GenBank/DDBJ whole genome shotgun (WGS) entry which is preliminary data.</text>
</comment>
<comment type="subcellular location">
    <subcellularLocation>
        <location evidence="1">Nucleus</location>
    </subcellularLocation>
</comment>
<feature type="coiled-coil region" evidence="7">
    <location>
        <begin position="136"/>
        <end position="163"/>
    </location>
</feature>
<reference evidence="9 10" key="1">
    <citation type="journal article" date="2019" name="Appl. Microbiol. Biotechnol.">
        <title>Genome sequence of Isaria javanica and comparative genome analysis insights into family S53 peptidase evolution in fungal entomopathogens.</title>
        <authorList>
            <person name="Lin R."/>
            <person name="Zhang X."/>
            <person name="Xin B."/>
            <person name="Zou M."/>
            <person name="Gao Y."/>
            <person name="Qin F."/>
            <person name="Hu Q."/>
            <person name="Xie B."/>
            <person name="Cheng X."/>
        </authorList>
    </citation>
    <scope>NUCLEOTIDE SEQUENCE [LARGE SCALE GENOMIC DNA]</scope>
    <source>
        <strain evidence="9 10">IJ1G</strain>
    </source>
</reference>
<evidence type="ECO:0000256" key="4">
    <source>
        <dbReference type="ARBA" id="ARBA00022728"/>
    </source>
</evidence>
<dbReference type="PANTHER" id="PTHR13296">
    <property type="entry name" value="BCAS2 PROTEIN"/>
    <property type="match status" value="1"/>
</dbReference>
<evidence type="ECO:0000256" key="8">
    <source>
        <dbReference type="SAM" id="MobiDB-lite"/>
    </source>
</evidence>
<protein>
    <submittedName>
        <fullName evidence="9">BCAS2 family protein</fullName>
    </submittedName>
</protein>
<evidence type="ECO:0000256" key="2">
    <source>
        <dbReference type="ARBA" id="ARBA00010788"/>
    </source>
</evidence>
<keyword evidence="6" id="KW-0539">Nucleus</keyword>
<evidence type="ECO:0000256" key="6">
    <source>
        <dbReference type="ARBA" id="ARBA00023242"/>
    </source>
</evidence>
<dbReference type="EMBL" id="SPUK01000001">
    <property type="protein sequence ID" value="TQW00275.1"/>
    <property type="molecule type" value="Genomic_DNA"/>
</dbReference>
<evidence type="ECO:0000256" key="5">
    <source>
        <dbReference type="ARBA" id="ARBA00023187"/>
    </source>
</evidence>
<name>A0A545VEW5_9HYPO</name>
<dbReference type="GO" id="GO:0071013">
    <property type="term" value="C:catalytic step 2 spliceosome"/>
    <property type="evidence" value="ECO:0007669"/>
    <property type="project" value="TreeGrafter"/>
</dbReference>
<keyword evidence="5" id="KW-0508">mRNA splicing</keyword>
<dbReference type="OrthoDB" id="205794at2759"/>
<proteinExistence type="inferred from homology"/>
<evidence type="ECO:0000256" key="1">
    <source>
        <dbReference type="ARBA" id="ARBA00004123"/>
    </source>
</evidence>
<feature type="region of interest" description="Disordered" evidence="8">
    <location>
        <begin position="33"/>
        <end position="55"/>
    </location>
</feature>
<evidence type="ECO:0000313" key="10">
    <source>
        <dbReference type="Proteomes" id="UP000315783"/>
    </source>
</evidence>
<dbReference type="InterPro" id="IPR008409">
    <property type="entry name" value="SPF27"/>
</dbReference>
<dbReference type="PANTHER" id="PTHR13296:SF0">
    <property type="entry name" value="PRE-MRNA-SPLICING FACTOR SPF27"/>
    <property type="match status" value="1"/>
</dbReference>
<keyword evidence="3" id="KW-0507">mRNA processing</keyword>